<feature type="domain" description="Methyltransferase type 11" evidence="1">
    <location>
        <begin position="42"/>
        <end position="134"/>
    </location>
</feature>
<gene>
    <name evidence="3" type="ORF">AT727_15885</name>
    <name evidence="2" type="ORF">DPCES_2175</name>
</gene>
<keyword evidence="2" id="KW-0830">Ubiquinone</keyword>
<dbReference type="Pfam" id="PF08241">
    <property type="entry name" value="Methyltransf_11"/>
    <property type="match status" value="1"/>
</dbReference>
<dbReference type="EMBL" id="LOCK01000008">
    <property type="protein sequence ID" value="KTE93231.1"/>
    <property type="molecule type" value="Genomic_DNA"/>
</dbReference>
<dbReference type="AlphaFoldDB" id="A0A098B129"/>
<keyword evidence="3" id="KW-0808">Transferase</keyword>
<accession>A0A098B129</accession>
<protein>
    <submittedName>
        <fullName evidence="2">Methylase involved in ubiquinone/menaquinone biosynthesis</fullName>
    </submittedName>
    <submittedName>
        <fullName evidence="3">Methyltransferase</fullName>
    </submittedName>
</protein>
<name>A0A098B129_DESHA</name>
<keyword evidence="2" id="KW-0489">Methyltransferase</keyword>
<organism evidence="2">
    <name type="scientific">Desulfitobacterium hafniense</name>
    <name type="common">Desulfitobacterium frappieri</name>
    <dbReference type="NCBI Taxonomy" id="49338"/>
    <lineage>
        <taxon>Bacteria</taxon>
        <taxon>Bacillati</taxon>
        <taxon>Bacillota</taxon>
        <taxon>Clostridia</taxon>
        <taxon>Eubacteriales</taxon>
        <taxon>Desulfitobacteriaceae</taxon>
        <taxon>Desulfitobacterium</taxon>
    </lineage>
</organism>
<dbReference type="RefSeq" id="WP_041272344.1">
    <property type="nucleotide sequence ID" value="NZ_LK996017.1"/>
</dbReference>
<dbReference type="InterPro" id="IPR029063">
    <property type="entry name" value="SAM-dependent_MTases_sf"/>
</dbReference>
<sequence length="248" mass="27871">MNNFYENDLLYRTTGPALRPGGFELTDWAVEHCRFQAGDRILDVGCGRGATVDRLRSHYHLEAYGIDPSATLLTLGQETYPDLPLSKARGEDIPFTNSCFDGVFVECSLSLMTDPDQALSEIRRVLKVKGKLIIHDVYARNPQGTPDLRELSIGTCIRNALVKEDLEHGLESKGLRTIHWQDHSPLLNRLMMELIMTHGSMSAFWLKSTHCSADSNRVQAALKKAKVGYFQLIAEKEAEKEAEHCPVR</sequence>
<evidence type="ECO:0000313" key="3">
    <source>
        <dbReference type="EMBL" id="KTE93231.1"/>
    </source>
</evidence>
<dbReference type="GO" id="GO:0032259">
    <property type="term" value="P:methylation"/>
    <property type="evidence" value="ECO:0007669"/>
    <property type="project" value="UniProtKB-KW"/>
</dbReference>
<dbReference type="NCBIfam" id="NF045667">
    <property type="entry name" value="MTase_DVU1556"/>
    <property type="match status" value="1"/>
</dbReference>
<dbReference type="GO" id="GO:0008757">
    <property type="term" value="F:S-adenosylmethionine-dependent methyltransferase activity"/>
    <property type="evidence" value="ECO:0007669"/>
    <property type="project" value="InterPro"/>
</dbReference>
<dbReference type="PANTHER" id="PTHR43591">
    <property type="entry name" value="METHYLTRANSFERASE"/>
    <property type="match status" value="1"/>
</dbReference>
<reference evidence="2" key="1">
    <citation type="submission" date="2014-07" db="EMBL/GenBank/DDBJ databases">
        <authorList>
            <person name="Hornung V.Bastian."/>
        </authorList>
    </citation>
    <scope>NUCLEOTIDE SEQUENCE</scope>
    <source>
        <strain evidence="2">PCE-S</strain>
    </source>
</reference>
<evidence type="ECO:0000313" key="4">
    <source>
        <dbReference type="Proteomes" id="UP000054623"/>
    </source>
</evidence>
<dbReference type="Gene3D" id="3.40.50.150">
    <property type="entry name" value="Vaccinia Virus protein VP39"/>
    <property type="match status" value="1"/>
</dbReference>
<dbReference type="CDD" id="cd02440">
    <property type="entry name" value="AdoMet_MTases"/>
    <property type="match status" value="1"/>
</dbReference>
<dbReference type="OrthoDB" id="9772751at2"/>
<dbReference type="EMBL" id="LK996017">
    <property type="protein sequence ID" value="CDX02062.1"/>
    <property type="molecule type" value="Genomic_DNA"/>
</dbReference>
<reference evidence="3 4" key="2">
    <citation type="submission" date="2015-12" db="EMBL/GenBank/DDBJ databases">
        <title>Draft Genome Sequence of Desulfitobacterium hafniense Strain DH, a Sulfate-reducing Bacterium Isolated from Paddy Soils.</title>
        <authorList>
            <person name="Bao P."/>
            <person name="Zhang X."/>
            <person name="Li G."/>
        </authorList>
    </citation>
    <scope>NUCLEOTIDE SEQUENCE [LARGE SCALE GENOMIC DNA]</scope>
    <source>
        <strain evidence="3 4">DH</strain>
    </source>
</reference>
<dbReference type="PANTHER" id="PTHR43591:SF24">
    <property type="entry name" value="2-METHOXY-6-POLYPRENYL-1,4-BENZOQUINOL METHYLASE, MITOCHONDRIAL"/>
    <property type="match status" value="1"/>
</dbReference>
<evidence type="ECO:0000313" key="2">
    <source>
        <dbReference type="EMBL" id="CDX02062.1"/>
    </source>
</evidence>
<proteinExistence type="predicted"/>
<evidence type="ECO:0000259" key="1">
    <source>
        <dbReference type="Pfam" id="PF08241"/>
    </source>
</evidence>
<dbReference type="InterPro" id="IPR013216">
    <property type="entry name" value="Methyltransf_11"/>
</dbReference>
<dbReference type="Proteomes" id="UP000054623">
    <property type="component" value="Unassembled WGS sequence"/>
</dbReference>
<dbReference type="PATRIC" id="fig|49338.4.peg.2343"/>
<dbReference type="SUPFAM" id="SSF53335">
    <property type="entry name" value="S-adenosyl-L-methionine-dependent methyltransferases"/>
    <property type="match status" value="1"/>
</dbReference>